<evidence type="ECO:0000313" key="2">
    <source>
        <dbReference type="EMBL" id="CAA9390975.1"/>
    </source>
</evidence>
<feature type="non-terminal residue" evidence="2">
    <location>
        <position position="105"/>
    </location>
</feature>
<feature type="region of interest" description="Disordered" evidence="1">
    <location>
        <begin position="1"/>
        <end position="105"/>
    </location>
</feature>
<protein>
    <submittedName>
        <fullName evidence="2">Uncharacterized protein</fullName>
    </submittedName>
</protein>
<gene>
    <name evidence="2" type="ORF">AVDCRST_MAG32-2316</name>
</gene>
<dbReference type="AlphaFoldDB" id="A0A6J4NLB2"/>
<feature type="compositionally biased region" description="Basic and acidic residues" evidence="1">
    <location>
        <begin position="1"/>
        <end position="13"/>
    </location>
</feature>
<sequence>GEVKQLVHGRDVAPARGGRRCAGARAGVQHLGRRRRDRRRQPRGDPRRRQRPPDPGEDGHGHGRELLPVPDRRPVGDGRGRGHRRPHRLAHRARADRGRPRRLLL</sequence>
<proteinExistence type="predicted"/>
<feature type="compositionally biased region" description="Basic residues" evidence="1">
    <location>
        <begin position="81"/>
        <end position="92"/>
    </location>
</feature>
<feature type="compositionally biased region" description="Basic and acidic residues" evidence="1">
    <location>
        <begin position="42"/>
        <end position="80"/>
    </location>
</feature>
<feature type="non-terminal residue" evidence="2">
    <location>
        <position position="1"/>
    </location>
</feature>
<name>A0A6J4NLB2_9ACTN</name>
<feature type="compositionally biased region" description="Basic residues" evidence="1">
    <location>
        <begin position="31"/>
        <end position="41"/>
    </location>
</feature>
<accession>A0A6J4NLB2</accession>
<evidence type="ECO:0000256" key="1">
    <source>
        <dbReference type="SAM" id="MobiDB-lite"/>
    </source>
</evidence>
<dbReference type="EMBL" id="CADCUM010000093">
    <property type="protein sequence ID" value="CAA9390975.1"/>
    <property type="molecule type" value="Genomic_DNA"/>
</dbReference>
<reference evidence="2" key="1">
    <citation type="submission" date="2020-02" db="EMBL/GenBank/DDBJ databases">
        <authorList>
            <person name="Meier V. D."/>
        </authorList>
    </citation>
    <scope>NUCLEOTIDE SEQUENCE</scope>
    <source>
        <strain evidence="2">AVDCRST_MAG32</strain>
    </source>
</reference>
<organism evidence="2">
    <name type="scientific">uncultured Nocardioides sp</name>
    <dbReference type="NCBI Taxonomy" id="198441"/>
    <lineage>
        <taxon>Bacteria</taxon>
        <taxon>Bacillati</taxon>
        <taxon>Actinomycetota</taxon>
        <taxon>Actinomycetes</taxon>
        <taxon>Propionibacteriales</taxon>
        <taxon>Nocardioidaceae</taxon>
        <taxon>Nocardioides</taxon>
        <taxon>environmental samples</taxon>
    </lineage>
</organism>